<accession>A0A1D7TJY5</accession>
<evidence type="ECO:0000313" key="3">
    <source>
        <dbReference type="Proteomes" id="UP000094609"/>
    </source>
</evidence>
<keyword evidence="3" id="KW-1185">Reference proteome</keyword>
<feature type="transmembrane region" description="Helical" evidence="1">
    <location>
        <begin position="77"/>
        <end position="94"/>
    </location>
</feature>
<dbReference type="KEGG" id="shal:SHALO_1540"/>
<gene>
    <name evidence="2" type="ORF">SHALO_1540</name>
</gene>
<dbReference type="Proteomes" id="UP000094609">
    <property type="component" value="Chromosome"/>
</dbReference>
<keyword evidence="1" id="KW-1133">Transmembrane helix</keyword>
<keyword evidence="1" id="KW-0812">Transmembrane</keyword>
<sequence>MSDNYGPQWCINNEEAGGGIALILGLILVMIILIPAYWLGWYWAVRIWDVKVFKYPFATLVAGIYAVALYMLCFVSIYAALVVMVLAWLLWDYFTAKRILQQMQLIQTIRKSTRWLFSAWRK</sequence>
<dbReference type="STRING" id="1193502.SHALO_1540"/>
<organism evidence="2 3">
    <name type="scientific">Sulfurospirillum halorespirans DSM 13726</name>
    <dbReference type="NCBI Taxonomy" id="1193502"/>
    <lineage>
        <taxon>Bacteria</taxon>
        <taxon>Pseudomonadati</taxon>
        <taxon>Campylobacterota</taxon>
        <taxon>Epsilonproteobacteria</taxon>
        <taxon>Campylobacterales</taxon>
        <taxon>Sulfurospirillaceae</taxon>
        <taxon>Sulfurospirillum</taxon>
    </lineage>
</organism>
<dbReference type="PATRIC" id="fig|1193502.14.peg.1563"/>
<dbReference type="EMBL" id="CP017111">
    <property type="protein sequence ID" value="AOO65315.1"/>
    <property type="molecule type" value="Genomic_DNA"/>
</dbReference>
<reference evidence="3" key="1">
    <citation type="submission" date="2016-08" db="EMBL/GenBank/DDBJ databases">
        <title>Complete genome sequence of the organohalide-respiring Epsilonproteobacterium Sulfurospirillum halorespirans.</title>
        <authorList>
            <person name="Goris T."/>
            <person name="Zimmermann J."/>
            <person name="Schenz B."/>
            <person name="Lemos M."/>
            <person name="Hackermueller J."/>
            <person name="Diekert G."/>
        </authorList>
    </citation>
    <scope>NUCLEOTIDE SEQUENCE [LARGE SCALE GENOMIC DNA]</scope>
    <source>
        <strain>DSM 13726</strain>
        <strain evidence="3">PCE-M2</strain>
    </source>
</reference>
<keyword evidence="1" id="KW-0472">Membrane</keyword>
<protein>
    <submittedName>
        <fullName evidence="2">Putative membrane protein</fullName>
    </submittedName>
</protein>
<dbReference type="RefSeq" id="WP_025344712.1">
    <property type="nucleotide sequence ID" value="NZ_CP017111.1"/>
</dbReference>
<evidence type="ECO:0000256" key="1">
    <source>
        <dbReference type="SAM" id="Phobius"/>
    </source>
</evidence>
<feature type="transmembrane region" description="Helical" evidence="1">
    <location>
        <begin position="20"/>
        <end position="40"/>
    </location>
</feature>
<dbReference type="AlphaFoldDB" id="A0A1D7TJY5"/>
<proteinExistence type="predicted"/>
<evidence type="ECO:0000313" key="2">
    <source>
        <dbReference type="EMBL" id="AOO65315.1"/>
    </source>
</evidence>
<name>A0A1D7TJY5_9BACT</name>